<protein>
    <submittedName>
        <fullName evidence="2">Uncharacterized protein</fullName>
    </submittedName>
</protein>
<accession>A0A4Q4NLX2</accession>
<organism evidence="2 3">
    <name type="scientific">Alternaria alternata</name>
    <name type="common">Alternaria rot fungus</name>
    <name type="synonym">Torula alternata</name>
    <dbReference type="NCBI Taxonomy" id="5599"/>
    <lineage>
        <taxon>Eukaryota</taxon>
        <taxon>Fungi</taxon>
        <taxon>Dikarya</taxon>
        <taxon>Ascomycota</taxon>
        <taxon>Pezizomycotina</taxon>
        <taxon>Dothideomycetes</taxon>
        <taxon>Pleosporomycetidae</taxon>
        <taxon>Pleosporales</taxon>
        <taxon>Pleosporineae</taxon>
        <taxon>Pleosporaceae</taxon>
        <taxon>Alternaria</taxon>
        <taxon>Alternaria sect. Alternaria</taxon>
        <taxon>Alternaria alternata complex</taxon>
    </lineage>
</organism>
<gene>
    <name evidence="2" type="ORF">AA0117_g4251</name>
</gene>
<dbReference type="EMBL" id="PDXD01000007">
    <property type="protein sequence ID" value="RYN78486.1"/>
    <property type="molecule type" value="Genomic_DNA"/>
</dbReference>
<dbReference type="VEuPathDB" id="FungiDB:CC77DRAFT_1063346"/>
<feature type="region of interest" description="Disordered" evidence="1">
    <location>
        <begin position="1"/>
        <end position="74"/>
    </location>
</feature>
<feature type="region of interest" description="Disordered" evidence="1">
    <location>
        <begin position="110"/>
        <end position="144"/>
    </location>
</feature>
<sequence>MSETPNGRGEGYEYGSRRGGKGGGIVGRNDGGRSRETLDESQIIGGVYRDANPSEHGRGRVMGRGADGTRQHLSRIRGGTFGVLRFTTHTNIPRARSIQTIREYKNANNANNEAEDDKQPNQRQNTSAKGIVSKSNENRTPHLPGTVIQKKTLGTQLFSDIARANILQLNDTSKSRTISTPQSNFVSLPTHGRGAFPTKKTGNFGGIPPSRQTDGISYTPALQPITRRSPVIEGGSDEEVLVPIIQRAIDMPRKVPPPSTLPHQVFRPVRQPATAIAALQASFQRSGRAATSHDVNEAGSANTPSEQCTRLASTRSSGSQTSQPAQPPAALISPSSPMQRDDGNL</sequence>
<dbReference type="Proteomes" id="UP000291422">
    <property type="component" value="Unassembled WGS sequence"/>
</dbReference>
<reference evidence="3" key="1">
    <citation type="journal article" date="2019" name="bioRxiv">
        <title>Genomics, evolutionary history and diagnostics of the Alternaria alternata species group including apple and Asian pear pathotypes.</title>
        <authorList>
            <person name="Armitage A.D."/>
            <person name="Cockerton H.M."/>
            <person name="Sreenivasaprasad S."/>
            <person name="Woodhall J.W."/>
            <person name="Lane C.R."/>
            <person name="Harrison R.J."/>
            <person name="Clarkson J.P."/>
        </authorList>
    </citation>
    <scope>NUCLEOTIDE SEQUENCE [LARGE SCALE GENOMIC DNA]</scope>
    <source>
        <strain evidence="3">FERA 1177</strain>
    </source>
</reference>
<feature type="region of interest" description="Disordered" evidence="1">
    <location>
        <begin position="176"/>
        <end position="214"/>
    </location>
</feature>
<comment type="caution">
    <text evidence="2">The sequence shown here is derived from an EMBL/GenBank/DDBJ whole genome shotgun (WGS) entry which is preliminary data.</text>
</comment>
<evidence type="ECO:0000313" key="3">
    <source>
        <dbReference type="Proteomes" id="UP000291422"/>
    </source>
</evidence>
<feature type="compositionally biased region" description="Polar residues" evidence="1">
    <location>
        <begin position="176"/>
        <end position="187"/>
    </location>
</feature>
<feature type="compositionally biased region" description="Polar residues" evidence="1">
    <location>
        <begin position="299"/>
        <end position="324"/>
    </location>
</feature>
<proteinExistence type="predicted"/>
<feature type="region of interest" description="Disordered" evidence="1">
    <location>
        <begin position="287"/>
        <end position="345"/>
    </location>
</feature>
<dbReference type="AlphaFoldDB" id="A0A4Q4NLX2"/>
<evidence type="ECO:0000313" key="2">
    <source>
        <dbReference type="EMBL" id="RYN78486.1"/>
    </source>
</evidence>
<evidence type="ECO:0000256" key="1">
    <source>
        <dbReference type="SAM" id="MobiDB-lite"/>
    </source>
</evidence>
<name>A0A4Q4NLX2_ALTAL</name>